<evidence type="ECO:0000256" key="3">
    <source>
        <dbReference type="SAM" id="MobiDB-lite"/>
    </source>
</evidence>
<evidence type="ECO:0000256" key="1">
    <source>
        <dbReference type="ARBA" id="ARBA00011069"/>
    </source>
</evidence>
<dbReference type="Pfam" id="PF09736">
    <property type="entry name" value="Bud13"/>
    <property type="match status" value="1"/>
</dbReference>
<dbReference type="PANTHER" id="PTHR31809:SF0">
    <property type="entry name" value="BUD13 HOMOLOG"/>
    <property type="match status" value="1"/>
</dbReference>
<evidence type="ECO:0000313" key="5">
    <source>
        <dbReference type="Proteomes" id="UP001108240"/>
    </source>
</evidence>
<feature type="region of interest" description="Disordered" evidence="3">
    <location>
        <begin position="351"/>
        <end position="495"/>
    </location>
</feature>
<feature type="compositionally biased region" description="Basic and acidic residues" evidence="3">
    <location>
        <begin position="351"/>
        <end position="404"/>
    </location>
</feature>
<dbReference type="GeneTree" id="ENSGT00390000014500"/>
<keyword evidence="5" id="KW-1185">Reference proteome</keyword>
<dbReference type="Ensembl" id="ENSCCRT00000156788.1">
    <property type="protein sequence ID" value="ENSCCRP00000168274.1"/>
    <property type="gene ID" value="ENSCCRG00000022727.2"/>
</dbReference>
<accession>A0A9J8CED4</accession>
<name>A0A9J8CED4_CYPCA</name>
<dbReference type="GO" id="GO:0005684">
    <property type="term" value="C:U2-type spliceosomal complex"/>
    <property type="evidence" value="ECO:0007669"/>
    <property type="project" value="TreeGrafter"/>
</dbReference>
<feature type="compositionally biased region" description="Basic residues" evidence="3">
    <location>
        <begin position="32"/>
        <end position="44"/>
    </location>
</feature>
<evidence type="ECO:0000256" key="2">
    <source>
        <dbReference type="ARBA" id="ARBA00014454"/>
    </source>
</evidence>
<dbReference type="InterPro" id="IPR018609">
    <property type="entry name" value="Bud13"/>
</dbReference>
<feature type="region of interest" description="Disordered" evidence="3">
    <location>
        <begin position="27"/>
        <end position="57"/>
    </location>
</feature>
<dbReference type="PANTHER" id="PTHR31809">
    <property type="entry name" value="BUD13 HOMOLOG"/>
    <property type="match status" value="1"/>
</dbReference>
<dbReference type="AlphaFoldDB" id="A0A9J8CED4"/>
<proteinExistence type="inferred from homology"/>
<dbReference type="GO" id="GO:0000398">
    <property type="term" value="P:mRNA splicing, via spliceosome"/>
    <property type="evidence" value="ECO:0007669"/>
    <property type="project" value="Ensembl"/>
</dbReference>
<reference evidence="4" key="2">
    <citation type="submission" date="2025-09" db="UniProtKB">
        <authorList>
            <consortium name="Ensembl"/>
        </authorList>
    </citation>
    <scope>IDENTIFICATION</scope>
</reference>
<comment type="similarity">
    <text evidence="1">Belongs to the CWC26 family.</text>
</comment>
<sequence>MATSTGLSKNAALSKADYLKRYLSGEEAGKKSKEKKLKKKRPKPTGRGMKIVDDDIDWRQLAAQNEEEKEDDEEEAPVVCKSMLNFFRYYKRQFNCVNPTEYAYQIAEVIDERPDEIKQLEAFGTGKWKVIGATESDPQESQDSASDKISDPDRGIRVRHDSPETSPVRRVRHDSPDLSPQRRGRHDSPDLSPQRHRAENKTRRHDSSSPSSPRLSHKRSPSRPLRLHDKESPHRKKTKAAASDDLSPPRRRVRTGKGSDSDQSPPRRRPHGRQGTDLDLSPPRKRGQGGRGSDSDLSPPRKRSQGGRGSDSDLSPPRRTHSPDGQAAPRMLSGGAAGLVSVDILRKEQEEIRKKEKRNQPLEEASRNAETTFRDKSGRIRDLKSERVELSKKAGEKAEKDEKYAQWGKGLAQGEMQQQNLTDAMREAQKPLARHIDDEDLDRMLREQERDGDPMAAMLRKKKEKNAQLKGIKEKPRYKGPPPPPNRFNLMPGYRWDGVDRSNGFEQKRYSRIADKKAVQEMAYKWSVEDM</sequence>
<organism evidence="4 5">
    <name type="scientific">Cyprinus carpio carpio</name>
    <dbReference type="NCBI Taxonomy" id="630221"/>
    <lineage>
        <taxon>Eukaryota</taxon>
        <taxon>Metazoa</taxon>
        <taxon>Chordata</taxon>
        <taxon>Craniata</taxon>
        <taxon>Vertebrata</taxon>
        <taxon>Euteleostomi</taxon>
        <taxon>Actinopterygii</taxon>
        <taxon>Neopterygii</taxon>
        <taxon>Teleostei</taxon>
        <taxon>Ostariophysi</taxon>
        <taxon>Cypriniformes</taxon>
        <taxon>Cyprinidae</taxon>
        <taxon>Cyprininae</taxon>
        <taxon>Cyprinus</taxon>
    </lineage>
</organism>
<dbReference type="OMA" id="LHEKDPM"/>
<evidence type="ECO:0000313" key="4">
    <source>
        <dbReference type="Ensembl" id="ENSCCRP00000168274.1"/>
    </source>
</evidence>
<feature type="compositionally biased region" description="Basic and acidic residues" evidence="3">
    <location>
        <begin position="196"/>
        <end position="207"/>
    </location>
</feature>
<dbReference type="GO" id="GO:0070274">
    <property type="term" value="C:RES complex"/>
    <property type="evidence" value="ECO:0007669"/>
    <property type="project" value="TreeGrafter"/>
</dbReference>
<protein>
    <recommendedName>
        <fullName evidence="2">BUD13 homolog</fullName>
    </recommendedName>
</protein>
<feature type="compositionally biased region" description="Basic and acidic residues" evidence="3">
    <location>
        <begin position="424"/>
        <end position="453"/>
    </location>
</feature>
<feature type="compositionally biased region" description="Basic and acidic residues" evidence="3">
    <location>
        <begin position="145"/>
        <end position="163"/>
    </location>
</feature>
<reference evidence="4" key="1">
    <citation type="submission" date="2025-08" db="UniProtKB">
        <authorList>
            <consortium name="Ensembl"/>
        </authorList>
    </citation>
    <scope>IDENTIFICATION</scope>
</reference>
<feature type="region of interest" description="Disordered" evidence="3">
    <location>
        <begin position="134"/>
        <end position="335"/>
    </location>
</feature>
<feature type="compositionally biased region" description="Basic and acidic residues" evidence="3">
    <location>
        <begin position="465"/>
        <end position="477"/>
    </location>
</feature>
<dbReference type="Proteomes" id="UP001108240">
    <property type="component" value="Unplaced"/>
</dbReference>
<dbReference type="GO" id="GO:0003723">
    <property type="term" value="F:RNA binding"/>
    <property type="evidence" value="ECO:0007669"/>
    <property type="project" value="TreeGrafter"/>
</dbReference>
<dbReference type="InterPro" id="IPR051112">
    <property type="entry name" value="CWC26_splicing_factor"/>
</dbReference>